<organism evidence="1 2">
    <name type="scientific">Dactylosporangium darangshiense</name>
    <dbReference type="NCBI Taxonomy" id="579108"/>
    <lineage>
        <taxon>Bacteria</taxon>
        <taxon>Bacillati</taxon>
        <taxon>Actinomycetota</taxon>
        <taxon>Actinomycetes</taxon>
        <taxon>Micromonosporales</taxon>
        <taxon>Micromonosporaceae</taxon>
        <taxon>Dactylosporangium</taxon>
    </lineage>
</organism>
<proteinExistence type="predicted"/>
<name>A0ABP8DVQ2_9ACTN</name>
<comment type="caution">
    <text evidence="1">The sequence shown here is derived from an EMBL/GenBank/DDBJ whole genome shotgun (WGS) entry which is preliminary data.</text>
</comment>
<accession>A0ABP8DVQ2</accession>
<gene>
    <name evidence="1" type="ORF">GCM10022255_114690</name>
</gene>
<evidence type="ECO:0008006" key="3">
    <source>
        <dbReference type="Google" id="ProtNLM"/>
    </source>
</evidence>
<dbReference type="Proteomes" id="UP001500620">
    <property type="component" value="Unassembled WGS sequence"/>
</dbReference>
<evidence type="ECO:0000313" key="1">
    <source>
        <dbReference type="EMBL" id="GAA4264106.1"/>
    </source>
</evidence>
<sequence length="185" mass="20071">MAQPATSPLWRNHMAHTGRVLYLPTVGQVVVPDEEAGDRRWCVVLTNSSGFHAPGAMARVAAGQIVTALVVPLAHPVAELTADRFARVWLAQVQAGGGNPSRTTVARALAGPLREPDRRVVVVDAARRRLINAVHIRHPVIITRTLTRLLDDGFLEPLPPPLPTAQAYRLVLRHAPWNLADGADL</sequence>
<keyword evidence="2" id="KW-1185">Reference proteome</keyword>
<dbReference type="RefSeq" id="WP_345144474.1">
    <property type="nucleotide sequence ID" value="NZ_BAABAT010000096.1"/>
</dbReference>
<evidence type="ECO:0000313" key="2">
    <source>
        <dbReference type="Proteomes" id="UP001500620"/>
    </source>
</evidence>
<reference evidence="2" key="1">
    <citation type="journal article" date="2019" name="Int. J. Syst. Evol. Microbiol.">
        <title>The Global Catalogue of Microorganisms (GCM) 10K type strain sequencing project: providing services to taxonomists for standard genome sequencing and annotation.</title>
        <authorList>
            <consortium name="The Broad Institute Genomics Platform"/>
            <consortium name="The Broad Institute Genome Sequencing Center for Infectious Disease"/>
            <person name="Wu L."/>
            <person name="Ma J."/>
        </authorList>
    </citation>
    <scope>NUCLEOTIDE SEQUENCE [LARGE SCALE GENOMIC DNA]</scope>
    <source>
        <strain evidence="2">JCM 17441</strain>
    </source>
</reference>
<protein>
    <recommendedName>
        <fullName evidence="3">Type II toxin-antitoxin system PemK/MazF family toxin</fullName>
    </recommendedName>
</protein>
<dbReference type="EMBL" id="BAABAT010000096">
    <property type="protein sequence ID" value="GAA4264106.1"/>
    <property type="molecule type" value="Genomic_DNA"/>
</dbReference>